<proteinExistence type="predicted"/>
<dbReference type="InterPro" id="IPR001647">
    <property type="entry name" value="HTH_TetR"/>
</dbReference>
<keyword evidence="1" id="KW-0805">Transcription regulation</keyword>
<dbReference type="Proteomes" id="UP000549616">
    <property type="component" value="Unassembled WGS sequence"/>
</dbReference>
<feature type="DNA-binding region" description="H-T-H motif" evidence="4">
    <location>
        <begin position="34"/>
        <end position="53"/>
    </location>
</feature>
<dbReference type="SUPFAM" id="SSF46689">
    <property type="entry name" value="Homeodomain-like"/>
    <property type="match status" value="1"/>
</dbReference>
<dbReference type="PANTHER" id="PTHR30055">
    <property type="entry name" value="HTH-TYPE TRANSCRIPTIONAL REGULATOR RUTR"/>
    <property type="match status" value="1"/>
</dbReference>
<evidence type="ECO:0000259" key="5">
    <source>
        <dbReference type="PROSITE" id="PS50977"/>
    </source>
</evidence>
<sequence length="188" mass="20898">MATREDRRTGAETRAEILRVALRLFTERGYEGTSTRDISTALGITKSALYYHFPSKESIVTSLLTERRRELDDLVEWIRTQPASPDLVQRAALRWIDGATSERLDGMRLMHANGPVLRNLLDDGNDVRSHFERIVDALVAADATPADRLYVRMAFDTVGAALLSAQRTDASLEDILAAARRATLALTA</sequence>
<dbReference type="EMBL" id="JACCFK010000001">
    <property type="protein sequence ID" value="NYI88286.1"/>
    <property type="molecule type" value="Genomic_DNA"/>
</dbReference>
<dbReference type="Pfam" id="PF00440">
    <property type="entry name" value="TetR_N"/>
    <property type="match status" value="1"/>
</dbReference>
<evidence type="ECO:0000256" key="4">
    <source>
        <dbReference type="PROSITE-ProRule" id="PRU00335"/>
    </source>
</evidence>
<evidence type="ECO:0000313" key="7">
    <source>
        <dbReference type="Proteomes" id="UP000549616"/>
    </source>
</evidence>
<organism evidence="6 7">
    <name type="scientific">Amycolatopsis endophytica</name>
    <dbReference type="NCBI Taxonomy" id="860233"/>
    <lineage>
        <taxon>Bacteria</taxon>
        <taxon>Bacillati</taxon>
        <taxon>Actinomycetota</taxon>
        <taxon>Actinomycetes</taxon>
        <taxon>Pseudonocardiales</taxon>
        <taxon>Pseudonocardiaceae</taxon>
        <taxon>Amycolatopsis</taxon>
    </lineage>
</organism>
<dbReference type="PANTHER" id="PTHR30055:SF234">
    <property type="entry name" value="HTH-TYPE TRANSCRIPTIONAL REGULATOR BETI"/>
    <property type="match status" value="1"/>
</dbReference>
<dbReference type="GO" id="GO:0003700">
    <property type="term" value="F:DNA-binding transcription factor activity"/>
    <property type="evidence" value="ECO:0007669"/>
    <property type="project" value="TreeGrafter"/>
</dbReference>
<dbReference type="Gene3D" id="1.10.357.10">
    <property type="entry name" value="Tetracycline Repressor, domain 2"/>
    <property type="match status" value="1"/>
</dbReference>
<gene>
    <name evidence="6" type="ORF">HNR02_001609</name>
</gene>
<accession>A0A853B0P5</accession>
<evidence type="ECO:0000313" key="6">
    <source>
        <dbReference type="EMBL" id="NYI88286.1"/>
    </source>
</evidence>
<comment type="caution">
    <text evidence="6">The sequence shown here is derived from an EMBL/GenBank/DDBJ whole genome shotgun (WGS) entry which is preliminary data.</text>
</comment>
<evidence type="ECO:0000256" key="1">
    <source>
        <dbReference type="ARBA" id="ARBA00023015"/>
    </source>
</evidence>
<keyword evidence="7" id="KW-1185">Reference proteome</keyword>
<dbReference type="InterPro" id="IPR009057">
    <property type="entry name" value="Homeodomain-like_sf"/>
</dbReference>
<dbReference type="PROSITE" id="PS50977">
    <property type="entry name" value="HTH_TETR_2"/>
    <property type="match status" value="1"/>
</dbReference>
<dbReference type="InterPro" id="IPR050109">
    <property type="entry name" value="HTH-type_TetR-like_transc_reg"/>
</dbReference>
<dbReference type="PRINTS" id="PR00455">
    <property type="entry name" value="HTHTETR"/>
</dbReference>
<keyword evidence="3" id="KW-0804">Transcription</keyword>
<reference evidence="6 7" key="1">
    <citation type="submission" date="2020-07" db="EMBL/GenBank/DDBJ databases">
        <title>Sequencing the genomes of 1000 actinobacteria strains.</title>
        <authorList>
            <person name="Klenk H.-P."/>
        </authorList>
    </citation>
    <scope>NUCLEOTIDE SEQUENCE [LARGE SCALE GENOMIC DNA]</scope>
    <source>
        <strain evidence="6 7">DSM 104006</strain>
    </source>
</reference>
<dbReference type="AlphaFoldDB" id="A0A853B0P5"/>
<name>A0A853B0P5_9PSEU</name>
<dbReference type="GO" id="GO:0000976">
    <property type="term" value="F:transcription cis-regulatory region binding"/>
    <property type="evidence" value="ECO:0007669"/>
    <property type="project" value="TreeGrafter"/>
</dbReference>
<protein>
    <submittedName>
        <fullName evidence="6">AcrR family transcriptional regulator</fullName>
    </submittedName>
</protein>
<dbReference type="RefSeq" id="WP_179772551.1">
    <property type="nucleotide sequence ID" value="NZ_JACCFK010000001.1"/>
</dbReference>
<evidence type="ECO:0000256" key="3">
    <source>
        <dbReference type="ARBA" id="ARBA00023163"/>
    </source>
</evidence>
<feature type="domain" description="HTH tetR-type" evidence="5">
    <location>
        <begin position="11"/>
        <end position="71"/>
    </location>
</feature>
<evidence type="ECO:0000256" key="2">
    <source>
        <dbReference type="ARBA" id="ARBA00023125"/>
    </source>
</evidence>
<keyword evidence="2 4" id="KW-0238">DNA-binding</keyword>